<accession>A0A4R8ZAZ9</accession>
<keyword evidence="1" id="KW-1133">Transmembrane helix</keyword>
<dbReference type="GO" id="GO:0015128">
    <property type="term" value="F:gluconate transmembrane transporter activity"/>
    <property type="evidence" value="ECO:0007669"/>
    <property type="project" value="InterPro"/>
</dbReference>
<sequence>MDDWAVIAVTAGVIVAMVVLIVKVHLNPAVALVIGAGVIALVVSGNVAESASIVTGGFGEIMAEIGLLIAWGVLIGAILSEAGAIQRLVEGLLRIFGARRAPYAFATTLAVALPSIYIDVLLVMSAPLGRRMAARLGRTGTARVATAIAVGLECGIVMIVPGVGALALAGLLGVPLGMMVLVGVVVTVPTILLTLFVMYFAYDRGFWNPERDESVTIIDTEADEDADDEYATRPATGYTSIIATVGAPPRARTRVQQSTREPALALLFGPMIVSLLFVATGAIVQATDADLGPISILFEPVFALLVGLLGTSLVARLTIGGERVEKAVSRGFRESGQILILTGAGGSLAAAVASTGIGEILGSLFTTTTVAPLLIVWVVAAVLHMAIGSVSISAITAAGLLASVMSEIDVAPVLVALAAAAGSLFAVHVTSNTFWLLQISLNQSTRGTFKTCTLAVSVASVIALGLTMLLSLVL</sequence>
<feature type="transmembrane region" description="Helical" evidence="1">
    <location>
        <begin position="454"/>
        <end position="473"/>
    </location>
</feature>
<dbReference type="InterPro" id="IPR003474">
    <property type="entry name" value="Glcn_transporter"/>
</dbReference>
<feature type="transmembrane region" description="Helical" evidence="1">
    <location>
        <begin position="263"/>
        <end position="284"/>
    </location>
</feature>
<evidence type="ECO:0000313" key="2">
    <source>
        <dbReference type="EMBL" id="TFD24004.1"/>
    </source>
</evidence>
<feature type="transmembrane region" description="Helical" evidence="1">
    <location>
        <begin position="374"/>
        <end position="401"/>
    </location>
</feature>
<comment type="caution">
    <text evidence="2">The sequence shown here is derived from an EMBL/GenBank/DDBJ whole genome shotgun (WGS) entry which is preliminary data.</text>
</comment>
<dbReference type="GO" id="GO:0005886">
    <property type="term" value="C:plasma membrane"/>
    <property type="evidence" value="ECO:0007669"/>
    <property type="project" value="TreeGrafter"/>
</dbReference>
<keyword evidence="1" id="KW-0812">Transmembrane</keyword>
<protein>
    <submittedName>
        <fullName evidence="2">GntP family permease</fullName>
    </submittedName>
</protein>
<keyword evidence="3" id="KW-1185">Reference proteome</keyword>
<evidence type="ECO:0000313" key="3">
    <source>
        <dbReference type="Proteomes" id="UP000298424"/>
    </source>
</evidence>
<name>A0A4R8ZAZ9_9MICO</name>
<dbReference type="PANTHER" id="PTHR30354">
    <property type="entry name" value="GNT FAMILY GLUCONATE TRANSPORTER"/>
    <property type="match status" value="1"/>
</dbReference>
<feature type="transmembrane region" description="Helical" evidence="1">
    <location>
        <begin position="296"/>
        <end position="317"/>
    </location>
</feature>
<dbReference type="RefSeq" id="WP_134573596.1">
    <property type="nucleotide sequence ID" value="NZ_SOGT01000015.1"/>
</dbReference>
<feature type="transmembrane region" description="Helical" evidence="1">
    <location>
        <begin position="338"/>
        <end position="362"/>
    </location>
</feature>
<feature type="transmembrane region" description="Helical" evidence="1">
    <location>
        <begin position="144"/>
        <end position="172"/>
    </location>
</feature>
<dbReference type="PANTHER" id="PTHR30354:SF11">
    <property type="entry name" value="PERMEASE"/>
    <property type="match status" value="1"/>
</dbReference>
<gene>
    <name evidence="2" type="ORF">E3T27_14600</name>
</gene>
<dbReference type="OrthoDB" id="3636773at2"/>
<dbReference type="Pfam" id="PF02447">
    <property type="entry name" value="GntP_permease"/>
    <property type="match status" value="2"/>
</dbReference>
<dbReference type="AlphaFoldDB" id="A0A4R8ZAZ9"/>
<evidence type="ECO:0000256" key="1">
    <source>
        <dbReference type="SAM" id="Phobius"/>
    </source>
</evidence>
<proteinExistence type="predicted"/>
<keyword evidence="1" id="KW-0472">Membrane</keyword>
<dbReference type="EMBL" id="SOGT01000015">
    <property type="protein sequence ID" value="TFD24004.1"/>
    <property type="molecule type" value="Genomic_DNA"/>
</dbReference>
<feature type="transmembrane region" description="Helical" evidence="1">
    <location>
        <begin position="103"/>
        <end position="123"/>
    </location>
</feature>
<organism evidence="2 3">
    <name type="scientific">Cryobacterium lyxosi</name>
    <dbReference type="NCBI Taxonomy" id="1259228"/>
    <lineage>
        <taxon>Bacteria</taxon>
        <taxon>Bacillati</taxon>
        <taxon>Actinomycetota</taxon>
        <taxon>Actinomycetes</taxon>
        <taxon>Micrococcales</taxon>
        <taxon>Microbacteriaceae</taxon>
        <taxon>Cryobacterium</taxon>
    </lineage>
</organism>
<reference evidence="2 3" key="1">
    <citation type="submission" date="2019-03" db="EMBL/GenBank/DDBJ databases">
        <title>Genomics of glacier-inhabiting Cryobacterium strains.</title>
        <authorList>
            <person name="Liu Q."/>
            <person name="Xin Y.-H."/>
        </authorList>
    </citation>
    <scope>NUCLEOTIDE SEQUENCE [LARGE SCALE GENOMIC DNA]</scope>
    <source>
        <strain evidence="2 3">TMT1-1</strain>
    </source>
</reference>
<feature type="transmembrane region" description="Helical" evidence="1">
    <location>
        <begin position="413"/>
        <end position="434"/>
    </location>
</feature>
<dbReference type="Proteomes" id="UP000298424">
    <property type="component" value="Unassembled WGS sequence"/>
</dbReference>
<feature type="transmembrane region" description="Helical" evidence="1">
    <location>
        <begin position="61"/>
        <end position="83"/>
    </location>
</feature>
<feature type="transmembrane region" description="Helical" evidence="1">
    <location>
        <begin position="5"/>
        <end position="22"/>
    </location>
</feature>
<feature type="transmembrane region" description="Helical" evidence="1">
    <location>
        <begin position="28"/>
        <end position="49"/>
    </location>
</feature>
<feature type="transmembrane region" description="Helical" evidence="1">
    <location>
        <begin position="178"/>
        <end position="202"/>
    </location>
</feature>